<gene>
    <name evidence="3" type="ORF">HG66A1_17120</name>
</gene>
<dbReference type="AlphaFoldDB" id="A0A517PKP7"/>
<proteinExistence type="predicted"/>
<evidence type="ECO:0008006" key="5">
    <source>
        <dbReference type="Google" id="ProtNLM"/>
    </source>
</evidence>
<organism evidence="3 4">
    <name type="scientific">Gimesia chilikensis</name>
    <dbReference type="NCBI Taxonomy" id="2605989"/>
    <lineage>
        <taxon>Bacteria</taxon>
        <taxon>Pseudomonadati</taxon>
        <taxon>Planctomycetota</taxon>
        <taxon>Planctomycetia</taxon>
        <taxon>Planctomycetales</taxon>
        <taxon>Planctomycetaceae</taxon>
        <taxon>Gimesia</taxon>
    </lineage>
</organism>
<feature type="region of interest" description="Disordered" evidence="1">
    <location>
        <begin position="42"/>
        <end position="62"/>
    </location>
</feature>
<protein>
    <recommendedName>
        <fullName evidence="5">Secreted protein</fullName>
    </recommendedName>
</protein>
<evidence type="ECO:0000256" key="1">
    <source>
        <dbReference type="SAM" id="MobiDB-lite"/>
    </source>
</evidence>
<keyword evidence="4" id="KW-1185">Reference proteome</keyword>
<feature type="chain" id="PRO_5021747763" description="Secreted protein" evidence="2">
    <location>
        <begin position="29"/>
        <end position="123"/>
    </location>
</feature>
<evidence type="ECO:0000313" key="4">
    <source>
        <dbReference type="Proteomes" id="UP000320421"/>
    </source>
</evidence>
<reference evidence="3 4" key="1">
    <citation type="submission" date="2019-02" db="EMBL/GenBank/DDBJ databases">
        <title>Deep-cultivation of Planctomycetes and their phenomic and genomic characterization uncovers novel biology.</title>
        <authorList>
            <person name="Wiegand S."/>
            <person name="Jogler M."/>
            <person name="Boedeker C."/>
            <person name="Pinto D."/>
            <person name="Vollmers J."/>
            <person name="Rivas-Marin E."/>
            <person name="Kohn T."/>
            <person name="Peeters S.H."/>
            <person name="Heuer A."/>
            <person name="Rast P."/>
            <person name="Oberbeckmann S."/>
            <person name="Bunk B."/>
            <person name="Jeske O."/>
            <person name="Meyerdierks A."/>
            <person name="Storesund J.E."/>
            <person name="Kallscheuer N."/>
            <person name="Luecker S."/>
            <person name="Lage O.M."/>
            <person name="Pohl T."/>
            <person name="Merkel B.J."/>
            <person name="Hornburger P."/>
            <person name="Mueller R.-W."/>
            <person name="Bruemmer F."/>
            <person name="Labrenz M."/>
            <person name="Spormann A.M."/>
            <person name="Op den Camp H."/>
            <person name="Overmann J."/>
            <person name="Amann R."/>
            <person name="Jetten M.S.M."/>
            <person name="Mascher T."/>
            <person name="Medema M.H."/>
            <person name="Devos D.P."/>
            <person name="Kaster A.-K."/>
            <person name="Ovreas L."/>
            <person name="Rohde M."/>
            <person name="Galperin M.Y."/>
            <person name="Jogler C."/>
        </authorList>
    </citation>
    <scope>NUCLEOTIDE SEQUENCE [LARGE SCALE GENOMIC DNA]</scope>
    <source>
        <strain evidence="3 4">HG66A1</strain>
    </source>
</reference>
<dbReference type="RefSeq" id="WP_145182031.1">
    <property type="nucleotide sequence ID" value="NZ_CP036266.1"/>
</dbReference>
<keyword evidence="2" id="KW-0732">Signal</keyword>
<name>A0A517PKP7_9PLAN</name>
<sequence precursor="true">MCCSLFKISLSLLLAASLMFPGSWCCQALEQHHLQAAVPPTPEHLTLTDQDQKPASTTGSHPHCDETLFASTGKSRLSVNSAPFVGSETIAAGTHSAQELILAGLDAPVSAQPLHLMHCVWLC</sequence>
<evidence type="ECO:0000256" key="2">
    <source>
        <dbReference type="SAM" id="SignalP"/>
    </source>
</evidence>
<dbReference type="OrthoDB" id="9901083at2"/>
<accession>A0A517PKP7</accession>
<feature type="compositionally biased region" description="Polar residues" evidence="1">
    <location>
        <begin position="47"/>
        <end position="60"/>
    </location>
</feature>
<dbReference type="Proteomes" id="UP000320421">
    <property type="component" value="Chromosome"/>
</dbReference>
<evidence type="ECO:0000313" key="3">
    <source>
        <dbReference type="EMBL" id="QDT19943.1"/>
    </source>
</evidence>
<feature type="signal peptide" evidence="2">
    <location>
        <begin position="1"/>
        <end position="28"/>
    </location>
</feature>
<dbReference type="EMBL" id="CP036266">
    <property type="protein sequence ID" value="QDT19943.1"/>
    <property type="molecule type" value="Genomic_DNA"/>
</dbReference>